<name>A0A2C1LNG6_BACCE</name>
<comment type="caution">
    <text evidence="2">The sequence shown here is derived from an EMBL/GenBank/DDBJ whole genome shotgun (WGS) entry which is preliminary data.</text>
</comment>
<protein>
    <submittedName>
        <fullName evidence="2">PrgI family protein</fullName>
    </submittedName>
</protein>
<keyword evidence="1" id="KW-1133">Transmembrane helix</keyword>
<keyword evidence="1" id="KW-0472">Membrane</keyword>
<dbReference type="AlphaFoldDB" id="A0A2C1LNG6"/>
<proteinExistence type="predicted"/>
<evidence type="ECO:0000313" key="2">
    <source>
        <dbReference type="EMBL" id="PGT99489.1"/>
    </source>
</evidence>
<dbReference type="EMBL" id="NUMG01000027">
    <property type="protein sequence ID" value="PGT99489.1"/>
    <property type="molecule type" value="Genomic_DNA"/>
</dbReference>
<accession>A0A2C1LNG6</accession>
<feature type="transmembrane region" description="Helical" evidence="1">
    <location>
        <begin position="53"/>
        <end position="77"/>
    </location>
</feature>
<sequence length="105" mass="12219">MRKVKVPVDMSSEQKNFLGVISKRQLIYIAIGAVLLHTYIPMIWKMIADNNLIIAGIVCVVAALPVLIVVLPLAFIYKEKQHMFLDQYLYIKYKRRSERGRWIRG</sequence>
<feature type="transmembrane region" description="Helical" evidence="1">
    <location>
        <begin position="26"/>
        <end position="47"/>
    </location>
</feature>
<dbReference type="Proteomes" id="UP000225766">
    <property type="component" value="Unassembled WGS sequence"/>
</dbReference>
<dbReference type="RefSeq" id="WP_098859064.1">
    <property type="nucleotide sequence ID" value="NZ_NUMG01000027.1"/>
</dbReference>
<evidence type="ECO:0000256" key="1">
    <source>
        <dbReference type="SAM" id="Phobius"/>
    </source>
</evidence>
<dbReference type="Pfam" id="PF12666">
    <property type="entry name" value="PrgI"/>
    <property type="match status" value="1"/>
</dbReference>
<reference evidence="2 3" key="1">
    <citation type="submission" date="2017-09" db="EMBL/GenBank/DDBJ databases">
        <title>Large-scale bioinformatics analysis of Bacillus genomes uncovers conserved roles of natural products in bacterial physiology.</title>
        <authorList>
            <consortium name="Agbiome Team Llc"/>
            <person name="Bleich R.M."/>
            <person name="Grubbs K.J."/>
            <person name="Santa Maria K.C."/>
            <person name="Allen S.E."/>
            <person name="Farag S."/>
            <person name="Shank E.A."/>
            <person name="Bowers A."/>
        </authorList>
    </citation>
    <scope>NUCLEOTIDE SEQUENCE [LARGE SCALE GENOMIC DNA]</scope>
    <source>
        <strain evidence="2 3">AFS040105</strain>
    </source>
</reference>
<gene>
    <name evidence="2" type="ORF">COD19_19420</name>
</gene>
<keyword evidence="1" id="KW-0812">Transmembrane</keyword>
<evidence type="ECO:0000313" key="3">
    <source>
        <dbReference type="Proteomes" id="UP000225766"/>
    </source>
</evidence>
<organism evidence="2 3">
    <name type="scientific">Bacillus cereus</name>
    <dbReference type="NCBI Taxonomy" id="1396"/>
    <lineage>
        <taxon>Bacteria</taxon>
        <taxon>Bacillati</taxon>
        <taxon>Bacillota</taxon>
        <taxon>Bacilli</taxon>
        <taxon>Bacillales</taxon>
        <taxon>Bacillaceae</taxon>
        <taxon>Bacillus</taxon>
        <taxon>Bacillus cereus group</taxon>
    </lineage>
</organism>
<dbReference type="InterPro" id="IPR024414">
    <property type="entry name" value="Uncharacterised_PrgI"/>
</dbReference>